<reference evidence="1" key="1">
    <citation type="submission" date="2021-06" db="EMBL/GenBank/DDBJ databases">
        <authorList>
            <person name="Kallberg Y."/>
            <person name="Tangrot J."/>
            <person name="Rosling A."/>
        </authorList>
    </citation>
    <scope>NUCLEOTIDE SEQUENCE</scope>
    <source>
        <strain evidence="1">CL356</strain>
    </source>
</reference>
<name>A0ACA9LAD6_9GLOM</name>
<comment type="caution">
    <text evidence="1">The sequence shown here is derived from an EMBL/GenBank/DDBJ whole genome shotgun (WGS) entry which is preliminary data.</text>
</comment>
<dbReference type="Proteomes" id="UP000789525">
    <property type="component" value="Unassembled WGS sequence"/>
</dbReference>
<evidence type="ECO:0000313" key="2">
    <source>
        <dbReference type="Proteomes" id="UP000789525"/>
    </source>
</evidence>
<accession>A0ACA9LAD6</accession>
<sequence>MSPVSVDSDNPPSPPPPDYNFVNSLITEKEQDEKLFTESSFNIKDEEENDEEGHETRSRAGQQYESQPVTKVANDSSWTEKKPALVLNHQKFDFIDFLDSTGGLVHHESPYDCTLPHRNSNSKAPILAFKQTDDIIQSITQRDQDLDDKSDKNLGNRYTSYGTNYRDSFLEGSAAYGIQPSRNPEKAKRNSIFDRTLSLRRSILPRRKNKDSQAGEKRQSSWFKR</sequence>
<protein>
    <submittedName>
        <fullName evidence="1">772_t:CDS:1</fullName>
    </submittedName>
</protein>
<organism evidence="1 2">
    <name type="scientific">Acaulospora colombiana</name>
    <dbReference type="NCBI Taxonomy" id="27376"/>
    <lineage>
        <taxon>Eukaryota</taxon>
        <taxon>Fungi</taxon>
        <taxon>Fungi incertae sedis</taxon>
        <taxon>Mucoromycota</taxon>
        <taxon>Glomeromycotina</taxon>
        <taxon>Glomeromycetes</taxon>
        <taxon>Diversisporales</taxon>
        <taxon>Acaulosporaceae</taxon>
        <taxon>Acaulospora</taxon>
    </lineage>
</organism>
<gene>
    <name evidence="1" type="ORF">ACOLOM_LOCUS3381</name>
</gene>
<keyword evidence="2" id="KW-1185">Reference proteome</keyword>
<evidence type="ECO:0000313" key="1">
    <source>
        <dbReference type="EMBL" id="CAG8514752.1"/>
    </source>
</evidence>
<proteinExistence type="predicted"/>
<dbReference type="EMBL" id="CAJVPT010004973">
    <property type="protein sequence ID" value="CAG8514752.1"/>
    <property type="molecule type" value="Genomic_DNA"/>
</dbReference>